<dbReference type="AlphaFoldDB" id="A0A2M8EPR3"/>
<sequence>MHYSQQVATISEISKDLFLHYEDIKSRNGWCNEDVRIAVFGQLVNELTPILTMMATYSDCISNLEWLCRNAKSDMENFGIMLTESDKIFKKIFFLNSWAVVENAIRRISSHIGREPVIGSICSVLENLLSRKKLNHDNKNDLLHLLRLITTTRNTSHNGFYFYPDNIKERKDGVVYRKYKNKKYKFEVGAEVDFFDWDFVIFCLQEMFSLMDQIIEHPKVKEFDFIPYN</sequence>
<accession>A0A2M8EPR3</accession>
<comment type="caution">
    <text evidence="1">The sequence shown here is derived from an EMBL/GenBank/DDBJ whole genome shotgun (WGS) entry which is preliminary data.</text>
</comment>
<proteinExistence type="predicted"/>
<reference evidence="2" key="1">
    <citation type="submission" date="2017-09" db="EMBL/GenBank/DDBJ databases">
        <title>Depth-based differentiation of microbial function through sediment-hosted aquifers and enrichment of novel symbionts in the deep terrestrial subsurface.</title>
        <authorList>
            <person name="Probst A.J."/>
            <person name="Ladd B."/>
            <person name="Jarett J.K."/>
            <person name="Geller-Mcgrath D.E."/>
            <person name="Sieber C.M.K."/>
            <person name="Emerson J.B."/>
            <person name="Anantharaman K."/>
            <person name="Thomas B.C."/>
            <person name="Malmstrom R."/>
            <person name="Stieglmeier M."/>
            <person name="Klingl A."/>
            <person name="Woyke T."/>
            <person name="Ryan C.M."/>
            <person name="Banfield J.F."/>
        </authorList>
    </citation>
    <scope>NUCLEOTIDE SEQUENCE [LARGE SCALE GENOMIC DNA]</scope>
</reference>
<organism evidence="1 2">
    <name type="scientific">Candidatus Uhrbacteria bacterium CG_4_9_14_0_2_um_filter_41_50</name>
    <dbReference type="NCBI Taxonomy" id="1975031"/>
    <lineage>
        <taxon>Bacteria</taxon>
        <taxon>Candidatus Uhriibacteriota</taxon>
    </lineage>
</organism>
<gene>
    <name evidence="1" type="ORF">CO057_01270</name>
</gene>
<name>A0A2M8EPR3_9BACT</name>
<protein>
    <recommendedName>
        <fullName evidence="3">Cthe-2314-like HEPN domain-containing protein</fullName>
    </recommendedName>
</protein>
<dbReference type="EMBL" id="PFSI01000020">
    <property type="protein sequence ID" value="PJC24728.1"/>
    <property type="molecule type" value="Genomic_DNA"/>
</dbReference>
<evidence type="ECO:0000313" key="2">
    <source>
        <dbReference type="Proteomes" id="UP000230251"/>
    </source>
</evidence>
<evidence type="ECO:0000313" key="1">
    <source>
        <dbReference type="EMBL" id="PJC24728.1"/>
    </source>
</evidence>
<dbReference type="Proteomes" id="UP000230251">
    <property type="component" value="Unassembled WGS sequence"/>
</dbReference>
<evidence type="ECO:0008006" key="3">
    <source>
        <dbReference type="Google" id="ProtNLM"/>
    </source>
</evidence>